<name>A0ACB9VXF6_CHAAC</name>
<protein>
    <submittedName>
        <fullName evidence="1">Uncharacterized protein</fullName>
    </submittedName>
</protein>
<sequence>CLVYALQRDTDVMMKESQAQMSGTVQNNTLPSFPLFLSPLLFSANLKYRRALDVPRGPRLPAKACPHASPRALP</sequence>
<feature type="non-terminal residue" evidence="1">
    <location>
        <position position="74"/>
    </location>
</feature>
<evidence type="ECO:0000313" key="1">
    <source>
        <dbReference type="EMBL" id="KAI4804789.1"/>
    </source>
</evidence>
<keyword evidence="2" id="KW-1185">Reference proteome</keyword>
<feature type="non-terminal residue" evidence="1">
    <location>
        <position position="1"/>
    </location>
</feature>
<evidence type="ECO:0000313" key="2">
    <source>
        <dbReference type="Proteomes" id="UP001057452"/>
    </source>
</evidence>
<dbReference type="EMBL" id="CM043799">
    <property type="protein sequence ID" value="KAI4804789.1"/>
    <property type="molecule type" value="Genomic_DNA"/>
</dbReference>
<comment type="caution">
    <text evidence="1">The sequence shown here is derived from an EMBL/GenBank/DDBJ whole genome shotgun (WGS) entry which is preliminary data.</text>
</comment>
<proteinExistence type="predicted"/>
<accession>A0ACB9VXF6</accession>
<organism evidence="1 2">
    <name type="scientific">Chaenocephalus aceratus</name>
    <name type="common">Blackfin icefish</name>
    <name type="synonym">Chaenichthys aceratus</name>
    <dbReference type="NCBI Taxonomy" id="36190"/>
    <lineage>
        <taxon>Eukaryota</taxon>
        <taxon>Metazoa</taxon>
        <taxon>Chordata</taxon>
        <taxon>Craniata</taxon>
        <taxon>Vertebrata</taxon>
        <taxon>Euteleostomi</taxon>
        <taxon>Actinopterygii</taxon>
        <taxon>Neopterygii</taxon>
        <taxon>Teleostei</taxon>
        <taxon>Neoteleostei</taxon>
        <taxon>Acanthomorphata</taxon>
        <taxon>Eupercaria</taxon>
        <taxon>Perciformes</taxon>
        <taxon>Notothenioidei</taxon>
        <taxon>Channichthyidae</taxon>
        <taxon>Chaenocephalus</taxon>
    </lineage>
</organism>
<gene>
    <name evidence="1" type="ORF">KUCAC02_026404</name>
</gene>
<reference evidence="1" key="1">
    <citation type="submission" date="2022-05" db="EMBL/GenBank/DDBJ databases">
        <title>Chromosome-level genome of Chaenocephalus aceratus.</title>
        <authorList>
            <person name="Park H."/>
        </authorList>
    </citation>
    <scope>NUCLEOTIDE SEQUENCE</scope>
    <source>
        <strain evidence="1">KU_202001</strain>
    </source>
</reference>
<dbReference type="Proteomes" id="UP001057452">
    <property type="component" value="Chromosome 15"/>
</dbReference>